<sequence length="128" mass="15642">KKLYFLKNSSRLIWEVRADQIELLDRFDISFDFFLKNKIDLMTFAQVWLRFLKEKLLNFFGSFVIFGNFLINVFYFANFRIKILTNILESHLRIIEHTFRSKHSSEYLKKEYFLFEVDTFGMLTINKK</sequence>
<proteinExistence type="predicted"/>
<comment type="caution">
    <text evidence="2">The sequence shown here is derived from an EMBL/GenBank/DDBJ whole genome shotgun (WGS) entry which is preliminary data.</text>
</comment>
<keyword evidence="1" id="KW-1133">Transmembrane helix</keyword>
<organism evidence="2 3">
    <name type="scientific">Brachionus plicatilis</name>
    <name type="common">Marine rotifer</name>
    <name type="synonym">Brachionus muelleri</name>
    <dbReference type="NCBI Taxonomy" id="10195"/>
    <lineage>
        <taxon>Eukaryota</taxon>
        <taxon>Metazoa</taxon>
        <taxon>Spiralia</taxon>
        <taxon>Gnathifera</taxon>
        <taxon>Rotifera</taxon>
        <taxon>Eurotatoria</taxon>
        <taxon>Monogononta</taxon>
        <taxon>Pseudotrocha</taxon>
        <taxon>Ploima</taxon>
        <taxon>Brachionidae</taxon>
        <taxon>Brachionus</taxon>
    </lineage>
</organism>
<dbReference type="EMBL" id="REGN01002399">
    <property type="protein sequence ID" value="RNA28385.1"/>
    <property type="molecule type" value="Genomic_DNA"/>
</dbReference>
<evidence type="ECO:0000256" key="1">
    <source>
        <dbReference type="SAM" id="Phobius"/>
    </source>
</evidence>
<evidence type="ECO:0000313" key="3">
    <source>
        <dbReference type="Proteomes" id="UP000276133"/>
    </source>
</evidence>
<gene>
    <name evidence="2" type="ORF">BpHYR1_033571</name>
</gene>
<reference evidence="2 3" key="1">
    <citation type="journal article" date="2018" name="Sci. Rep.">
        <title>Genomic signatures of local adaptation to the degree of environmental predictability in rotifers.</title>
        <authorList>
            <person name="Franch-Gras L."/>
            <person name="Hahn C."/>
            <person name="Garcia-Roger E.M."/>
            <person name="Carmona M.J."/>
            <person name="Serra M."/>
            <person name="Gomez A."/>
        </authorList>
    </citation>
    <scope>NUCLEOTIDE SEQUENCE [LARGE SCALE GENOMIC DNA]</scope>
    <source>
        <strain evidence="2">HYR1</strain>
    </source>
</reference>
<name>A0A3M7RYF9_BRAPC</name>
<keyword evidence="1" id="KW-0812">Transmembrane</keyword>
<protein>
    <submittedName>
        <fullName evidence="2">Uncharacterized protein</fullName>
    </submittedName>
</protein>
<accession>A0A3M7RYF9</accession>
<dbReference type="AlphaFoldDB" id="A0A3M7RYF9"/>
<feature type="non-terminal residue" evidence="2">
    <location>
        <position position="1"/>
    </location>
</feature>
<feature type="transmembrane region" description="Helical" evidence="1">
    <location>
        <begin position="56"/>
        <end position="77"/>
    </location>
</feature>
<dbReference type="Proteomes" id="UP000276133">
    <property type="component" value="Unassembled WGS sequence"/>
</dbReference>
<keyword evidence="3" id="KW-1185">Reference proteome</keyword>
<keyword evidence="1" id="KW-0472">Membrane</keyword>
<evidence type="ECO:0000313" key="2">
    <source>
        <dbReference type="EMBL" id="RNA28385.1"/>
    </source>
</evidence>